<accession>K3ZYY5</accession>
<reference evidence="2" key="2">
    <citation type="submission" date="2018-08" db="UniProtKB">
        <authorList>
            <consortium name="EnsemblPlants"/>
        </authorList>
    </citation>
    <scope>IDENTIFICATION</scope>
    <source>
        <strain evidence="2">Yugu1</strain>
    </source>
</reference>
<evidence type="ECO:0000313" key="3">
    <source>
        <dbReference type="Proteomes" id="UP000004995"/>
    </source>
</evidence>
<protein>
    <submittedName>
        <fullName evidence="2">Uncharacterized protein</fullName>
    </submittedName>
</protein>
<proteinExistence type="predicted"/>
<sequence length="56" mass="5781">MESFASGEGSSSLQGGGARARGSSCARRRVSEHVATTRGEVVWDAGSGWERSGGPR</sequence>
<dbReference type="EMBL" id="AGNK02000809">
    <property type="status" value="NOT_ANNOTATED_CDS"/>
    <property type="molecule type" value="Genomic_DNA"/>
</dbReference>
<evidence type="ECO:0000313" key="2">
    <source>
        <dbReference type="EnsemblPlants" id="KQL23215"/>
    </source>
</evidence>
<dbReference type="EnsemblPlants" id="KQL23215">
    <property type="protein sequence ID" value="KQL23215"/>
    <property type="gene ID" value="SETIT_031817mg"/>
</dbReference>
<dbReference type="Proteomes" id="UP000004995">
    <property type="component" value="Unassembled WGS sequence"/>
</dbReference>
<name>K3ZYY5_SETIT</name>
<evidence type="ECO:0000256" key="1">
    <source>
        <dbReference type="SAM" id="MobiDB-lite"/>
    </source>
</evidence>
<dbReference type="InParanoid" id="K3ZYY5"/>
<feature type="compositionally biased region" description="Low complexity" evidence="1">
    <location>
        <begin position="1"/>
        <end position="13"/>
    </location>
</feature>
<organism evidence="2 3">
    <name type="scientific">Setaria italica</name>
    <name type="common">Foxtail millet</name>
    <name type="synonym">Panicum italicum</name>
    <dbReference type="NCBI Taxonomy" id="4555"/>
    <lineage>
        <taxon>Eukaryota</taxon>
        <taxon>Viridiplantae</taxon>
        <taxon>Streptophyta</taxon>
        <taxon>Embryophyta</taxon>
        <taxon>Tracheophyta</taxon>
        <taxon>Spermatophyta</taxon>
        <taxon>Magnoliopsida</taxon>
        <taxon>Liliopsida</taxon>
        <taxon>Poales</taxon>
        <taxon>Poaceae</taxon>
        <taxon>PACMAD clade</taxon>
        <taxon>Panicoideae</taxon>
        <taxon>Panicodae</taxon>
        <taxon>Paniceae</taxon>
        <taxon>Cenchrinae</taxon>
        <taxon>Setaria</taxon>
    </lineage>
</organism>
<dbReference type="HOGENOM" id="CLU_3017837_0_0_1"/>
<dbReference type="AlphaFoldDB" id="K3ZYY5"/>
<keyword evidence="3" id="KW-1185">Reference proteome</keyword>
<dbReference type="Gramene" id="KQL23215">
    <property type="protein sequence ID" value="KQL23215"/>
    <property type="gene ID" value="SETIT_031817mg"/>
</dbReference>
<reference evidence="3" key="1">
    <citation type="journal article" date="2012" name="Nat. Biotechnol.">
        <title>Reference genome sequence of the model plant Setaria.</title>
        <authorList>
            <person name="Bennetzen J.L."/>
            <person name="Schmutz J."/>
            <person name="Wang H."/>
            <person name="Percifield R."/>
            <person name="Hawkins J."/>
            <person name="Pontaroli A.C."/>
            <person name="Estep M."/>
            <person name="Feng L."/>
            <person name="Vaughn J.N."/>
            <person name="Grimwood J."/>
            <person name="Jenkins J."/>
            <person name="Barry K."/>
            <person name="Lindquist E."/>
            <person name="Hellsten U."/>
            <person name="Deshpande S."/>
            <person name="Wang X."/>
            <person name="Wu X."/>
            <person name="Mitros T."/>
            <person name="Triplett J."/>
            <person name="Yang X."/>
            <person name="Ye C.Y."/>
            <person name="Mauro-Herrera M."/>
            <person name="Wang L."/>
            <person name="Li P."/>
            <person name="Sharma M."/>
            <person name="Sharma R."/>
            <person name="Ronald P.C."/>
            <person name="Panaud O."/>
            <person name="Kellogg E.A."/>
            <person name="Brutnell T.P."/>
            <person name="Doust A.N."/>
            <person name="Tuskan G.A."/>
            <person name="Rokhsar D."/>
            <person name="Devos K.M."/>
        </authorList>
    </citation>
    <scope>NUCLEOTIDE SEQUENCE [LARGE SCALE GENOMIC DNA]</scope>
    <source>
        <strain evidence="3">cv. Yugu1</strain>
    </source>
</reference>
<feature type="region of interest" description="Disordered" evidence="1">
    <location>
        <begin position="1"/>
        <end position="34"/>
    </location>
</feature>